<evidence type="ECO:0000256" key="1">
    <source>
        <dbReference type="SAM" id="MobiDB-lite"/>
    </source>
</evidence>
<feature type="compositionally biased region" description="Pro residues" evidence="1">
    <location>
        <begin position="391"/>
        <end position="403"/>
    </location>
</feature>
<dbReference type="EMBL" id="CAXLJM020000007">
    <property type="protein sequence ID" value="CAL8074377.1"/>
    <property type="molecule type" value="Genomic_DNA"/>
</dbReference>
<feature type="compositionally biased region" description="Pro residues" evidence="1">
    <location>
        <begin position="306"/>
        <end position="319"/>
    </location>
</feature>
<name>A0ABP1PRB7_9HEXA</name>
<reference evidence="3 4" key="1">
    <citation type="submission" date="2024-08" db="EMBL/GenBank/DDBJ databases">
        <authorList>
            <person name="Cucini C."/>
            <person name="Frati F."/>
        </authorList>
    </citation>
    <scope>NUCLEOTIDE SEQUENCE [LARGE SCALE GENOMIC DNA]</scope>
</reference>
<organism evidence="3 4">
    <name type="scientific">Orchesella dallaii</name>
    <dbReference type="NCBI Taxonomy" id="48710"/>
    <lineage>
        <taxon>Eukaryota</taxon>
        <taxon>Metazoa</taxon>
        <taxon>Ecdysozoa</taxon>
        <taxon>Arthropoda</taxon>
        <taxon>Hexapoda</taxon>
        <taxon>Collembola</taxon>
        <taxon>Entomobryomorpha</taxon>
        <taxon>Entomobryoidea</taxon>
        <taxon>Orchesellidae</taxon>
        <taxon>Orchesellinae</taxon>
        <taxon>Orchesella</taxon>
    </lineage>
</organism>
<feature type="compositionally biased region" description="Polar residues" evidence="1">
    <location>
        <begin position="190"/>
        <end position="213"/>
    </location>
</feature>
<comment type="caution">
    <text evidence="3">The sequence shown here is derived from an EMBL/GenBank/DDBJ whole genome shotgun (WGS) entry which is preliminary data.</text>
</comment>
<feature type="region of interest" description="Disordered" evidence="1">
    <location>
        <begin position="446"/>
        <end position="540"/>
    </location>
</feature>
<keyword evidence="4" id="KW-1185">Reference proteome</keyword>
<proteinExistence type="predicted"/>
<sequence length="540" mass="58726">MAPPHQVTTFFLFLVVSTQNLVNSQQQPYFFNYQPQQQQQYQQDNYQPFSHSPPGTYYQPTYESHTAGGGGDARGPGLLTNFFGDGTPPTQATNPLVTYPTQVTTVGGPQSTSGAANIGQFQHQQPSFQPIGNGIFQQTPTVTTPNNQNNVFRPSSPFGNHHTHIVNGLPKQQFFGNNYAFFRERHGLTNIPSTSGPFHQQNTLSNSDGSHPQQPTPPQLVSTAAAPTASAQTEKVNPIPVQQQPSSRPPTQPSLFAPPFSNTNFFGPNHGPSAFPPVNAGPSHFGPLGGPDGPPPPPQLHLGPVPLGPGGPLPIPPGAPIQGPVFRVGPRGRLLRRKTRPRPQSPDHQLATAGVVSRESPSEAPPSPSPSQAVIRDLPPVPQELNSEGPFPHPLYSPAPFLHPHPAELVTTFRPGPPPNLLVQQSIAVDDEVDRPVARPTPIAVRANNRFRFSPRPTAPTTTTRSRVRQEEDSQEASNQYDSEEEAPPPPQRKRPQFSTTTTTTETPSPSRALGDRANILQRQIRFKNRQKNTQKNERS</sequence>
<dbReference type="Proteomes" id="UP001642540">
    <property type="component" value="Unassembled WGS sequence"/>
</dbReference>
<feature type="signal peptide" evidence="2">
    <location>
        <begin position="1"/>
        <end position="24"/>
    </location>
</feature>
<gene>
    <name evidence="3" type="ORF">ODALV1_LOCUS2869</name>
</gene>
<evidence type="ECO:0000256" key="2">
    <source>
        <dbReference type="SAM" id="SignalP"/>
    </source>
</evidence>
<protein>
    <submittedName>
        <fullName evidence="3">Uncharacterized protein</fullName>
    </submittedName>
</protein>
<evidence type="ECO:0000313" key="4">
    <source>
        <dbReference type="Proteomes" id="UP001642540"/>
    </source>
</evidence>
<feature type="region of interest" description="Disordered" evidence="1">
    <location>
        <begin position="133"/>
        <end position="159"/>
    </location>
</feature>
<feature type="compositionally biased region" description="Low complexity" evidence="1">
    <location>
        <begin position="450"/>
        <end position="465"/>
    </location>
</feature>
<feature type="compositionally biased region" description="Low complexity" evidence="1">
    <location>
        <begin position="320"/>
        <end position="332"/>
    </location>
</feature>
<feature type="chain" id="PRO_5046570291" evidence="2">
    <location>
        <begin position="25"/>
        <end position="540"/>
    </location>
</feature>
<keyword evidence="2" id="KW-0732">Signal</keyword>
<feature type="compositionally biased region" description="Low complexity" evidence="1">
    <location>
        <begin position="137"/>
        <end position="151"/>
    </location>
</feature>
<evidence type="ECO:0000313" key="3">
    <source>
        <dbReference type="EMBL" id="CAL8074377.1"/>
    </source>
</evidence>
<feature type="region of interest" description="Disordered" evidence="1">
    <location>
        <begin position="190"/>
        <end position="408"/>
    </location>
</feature>
<feature type="compositionally biased region" description="Low complexity" evidence="1">
    <location>
        <begin position="222"/>
        <end position="231"/>
    </location>
</feature>
<accession>A0ABP1PRB7</accession>